<dbReference type="Proteomes" id="UP000790787">
    <property type="component" value="Chromosome 11"/>
</dbReference>
<gene>
    <name evidence="2" type="primary">LOC142165965</name>
</gene>
<proteinExistence type="predicted"/>
<evidence type="ECO:0000313" key="1">
    <source>
        <dbReference type="Proteomes" id="UP000790787"/>
    </source>
</evidence>
<keyword evidence="1" id="KW-1185">Reference proteome</keyword>
<sequence length="124" mass="14384">MIISSQYHPSASRQAESTNNLIIQTLKKRLKVAKGKWPEELPGMLGAYRTRAKSSTEETPFSLIYGAEAIILVEVQEPTLQFSRAKEEENNEELLVKMDFLDEHMDLAYVRMVSQKQRTERYYN</sequence>
<dbReference type="RefSeq" id="XP_075080459.1">
    <property type="nucleotide sequence ID" value="XM_075224358.1"/>
</dbReference>
<organism evidence="1 2">
    <name type="scientific">Nicotiana tabacum</name>
    <name type="common">Common tobacco</name>
    <dbReference type="NCBI Taxonomy" id="4097"/>
    <lineage>
        <taxon>Eukaryota</taxon>
        <taxon>Viridiplantae</taxon>
        <taxon>Streptophyta</taxon>
        <taxon>Embryophyta</taxon>
        <taxon>Tracheophyta</taxon>
        <taxon>Spermatophyta</taxon>
        <taxon>Magnoliopsida</taxon>
        <taxon>eudicotyledons</taxon>
        <taxon>Gunneridae</taxon>
        <taxon>Pentapetalae</taxon>
        <taxon>asterids</taxon>
        <taxon>lamiids</taxon>
        <taxon>Solanales</taxon>
        <taxon>Solanaceae</taxon>
        <taxon>Nicotianoideae</taxon>
        <taxon>Nicotianeae</taxon>
        <taxon>Nicotiana</taxon>
    </lineage>
</organism>
<reference evidence="1" key="1">
    <citation type="journal article" date="2014" name="Nat. Commun.">
        <title>The tobacco genome sequence and its comparison with those of tomato and potato.</title>
        <authorList>
            <person name="Sierro N."/>
            <person name="Battey J.N."/>
            <person name="Ouadi S."/>
            <person name="Bakaher N."/>
            <person name="Bovet L."/>
            <person name="Willig A."/>
            <person name="Goepfert S."/>
            <person name="Peitsch M.C."/>
            <person name="Ivanov N.V."/>
        </authorList>
    </citation>
    <scope>NUCLEOTIDE SEQUENCE [LARGE SCALE GENOMIC DNA]</scope>
</reference>
<accession>A0AC58S672</accession>
<reference evidence="2" key="2">
    <citation type="submission" date="2025-08" db="UniProtKB">
        <authorList>
            <consortium name="RefSeq"/>
        </authorList>
    </citation>
    <scope>IDENTIFICATION</scope>
    <source>
        <tissue evidence="2">Leaf</tissue>
    </source>
</reference>
<protein>
    <submittedName>
        <fullName evidence="2">Uncharacterized protein LOC142165965</fullName>
    </submittedName>
</protein>
<evidence type="ECO:0000313" key="2">
    <source>
        <dbReference type="RefSeq" id="XP_075080459.1"/>
    </source>
</evidence>
<name>A0AC58S672_TOBAC</name>